<dbReference type="SUPFAM" id="SSF50249">
    <property type="entry name" value="Nucleic acid-binding proteins"/>
    <property type="match status" value="1"/>
</dbReference>
<protein>
    <submittedName>
        <fullName evidence="6">Cold shock protein CspA</fullName>
    </submittedName>
</protein>
<dbReference type="PRINTS" id="PR00050">
    <property type="entry name" value="COLDSHOCK"/>
</dbReference>
<name>A0A449D8D6_9MICO</name>
<dbReference type="InterPro" id="IPR019844">
    <property type="entry name" value="CSD_CS"/>
</dbReference>
<dbReference type="InterPro" id="IPR002059">
    <property type="entry name" value="CSP_DNA-bd"/>
</dbReference>
<evidence type="ECO:0000256" key="2">
    <source>
        <dbReference type="ARBA" id="ARBA00022490"/>
    </source>
</evidence>
<dbReference type="EMBL" id="CAACXN010000015">
    <property type="protein sequence ID" value="VEW13806.1"/>
    <property type="molecule type" value="Genomic_DNA"/>
</dbReference>
<evidence type="ECO:0000256" key="1">
    <source>
        <dbReference type="ARBA" id="ARBA00004496"/>
    </source>
</evidence>
<dbReference type="Pfam" id="PF00313">
    <property type="entry name" value="CSD"/>
    <property type="match status" value="1"/>
</dbReference>
<evidence type="ECO:0000313" key="6">
    <source>
        <dbReference type="EMBL" id="VEW13806.1"/>
    </source>
</evidence>
<dbReference type="PANTHER" id="PTHR11544">
    <property type="entry name" value="COLD SHOCK DOMAIN CONTAINING PROTEINS"/>
    <property type="match status" value="1"/>
</dbReference>
<dbReference type="AlphaFoldDB" id="A0A449D8D6"/>
<dbReference type="PROSITE" id="PS51857">
    <property type="entry name" value="CSD_2"/>
    <property type="match status" value="1"/>
</dbReference>
<keyword evidence="2" id="KW-0963">Cytoplasm</keyword>
<accession>A0A449D8D6</accession>
<evidence type="ECO:0000259" key="5">
    <source>
        <dbReference type="PROSITE" id="PS51857"/>
    </source>
</evidence>
<comment type="subcellular location">
    <subcellularLocation>
        <location evidence="1 3">Cytoplasm</location>
    </subcellularLocation>
</comment>
<organism evidence="6 7">
    <name type="scientific">Brevibacterium casei</name>
    <dbReference type="NCBI Taxonomy" id="33889"/>
    <lineage>
        <taxon>Bacteria</taxon>
        <taxon>Bacillati</taxon>
        <taxon>Actinomycetota</taxon>
        <taxon>Actinomycetes</taxon>
        <taxon>Micrococcales</taxon>
        <taxon>Brevibacteriaceae</taxon>
        <taxon>Brevibacterium</taxon>
    </lineage>
</organism>
<dbReference type="Proteomes" id="UP000386281">
    <property type="component" value="Unassembled WGS sequence"/>
</dbReference>
<dbReference type="SMART" id="SM00357">
    <property type="entry name" value="CSP"/>
    <property type="match status" value="1"/>
</dbReference>
<dbReference type="Gene3D" id="2.40.50.140">
    <property type="entry name" value="Nucleic acid-binding proteins"/>
    <property type="match status" value="1"/>
</dbReference>
<feature type="region of interest" description="Disordered" evidence="4">
    <location>
        <begin position="51"/>
        <end position="104"/>
    </location>
</feature>
<feature type="domain" description="CSD" evidence="5">
    <location>
        <begin position="1"/>
        <end position="73"/>
    </location>
</feature>
<dbReference type="CDD" id="cd04458">
    <property type="entry name" value="CSP_CDS"/>
    <property type="match status" value="1"/>
</dbReference>
<evidence type="ECO:0000256" key="3">
    <source>
        <dbReference type="RuleBase" id="RU000408"/>
    </source>
</evidence>
<evidence type="ECO:0000313" key="7">
    <source>
        <dbReference type="Proteomes" id="UP000386281"/>
    </source>
</evidence>
<dbReference type="PROSITE" id="PS00352">
    <property type="entry name" value="CSD_1"/>
    <property type="match status" value="1"/>
</dbReference>
<sequence>MAQGTVKWFNAEKGYGFITLEGDGQDVFVHWSAIQMDGYRSLEEGQQVEFEVGEGQKGPRRNPSPSSESDVAGMKPCATVPRDLRRSRGRGFRCRRHRSAAMAV</sequence>
<reference evidence="6 7" key="1">
    <citation type="submission" date="2019-02" db="EMBL/GenBank/DDBJ databases">
        <authorList>
            <consortium name="Pathogen Informatics"/>
        </authorList>
    </citation>
    <scope>NUCLEOTIDE SEQUENCE [LARGE SCALE GENOMIC DNA]</scope>
    <source>
        <strain evidence="6 7">3012STDY7078520</strain>
    </source>
</reference>
<gene>
    <name evidence="6" type="primary">cspA_2</name>
    <name evidence="6" type="ORF">NCTC12391_02015</name>
</gene>
<proteinExistence type="predicted"/>
<dbReference type="GO" id="GO:0005737">
    <property type="term" value="C:cytoplasm"/>
    <property type="evidence" value="ECO:0007669"/>
    <property type="project" value="UniProtKB-SubCell"/>
</dbReference>
<dbReference type="InterPro" id="IPR050181">
    <property type="entry name" value="Cold_shock_domain"/>
</dbReference>
<feature type="compositionally biased region" description="Basic residues" evidence="4">
    <location>
        <begin position="85"/>
        <end position="104"/>
    </location>
</feature>
<dbReference type="FunFam" id="2.40.50.140:FF:000006">
    <property type="entry name" value="Cold shock protein CspC"/>
    <property type="match status" value="1"/>
</dbReference>
<dbReference type="InterPro" id="IPR012340">
    <property type="entry name" value="NA-bd_OB-fold"/>
</dbReference>
<dbReference type="GO" id="GO:0003676">
    <property type="term" value="F:nucleic acid binding"/>
    <property type="evidence" value="ECO:0007669"/>
    <property type="project" value="InterPro"/>
</dbReference>
<dbReference type="InterPro" id="IPR011129">
    <property type="entry name" value="CSD"/>
</dbReference>
<evidence type="ECO:0000256" key="4">
    <source>
        <dbReference type="SAM" id="MobiDB-lite"/>
    </source>
</evidence>